<evidence type="ECO:0000313" key="2">
    <source>
        <dbReference type="RefSeq" id="XP_010456745.1"/>
    </source>
</evidence>
<dbReference type="Proteomes" id="UP000694864">
    <property type="component" value="Chromosome 13"/>
</dbReference>
<name>A0ABM0VIK4_CAMSA</name>
<sequence>MFQNKIVDEVRELVIQDYFAVMMLIVVRLQVLSERLIKLGGKPVDDSGLNVLSLVLVRLEECKESLSGYFWRYRRLAEDFWCLAEMLKAETAKDNKEMVEFVGSVQITVKDDEEMVELACSVQIEWVTLDDTETATHEVVPWDSKWVKFDDPNGLTNESVWLSPCTTGLIH</sequence>
<evidence type="ECO:0000313" key="1">
    <source>
        <dbReference type="Proteomes" id="UP000694864"/>
    </source>
</evidence>
<reference evidence="1" key="1">
    <citation type="journal article" date="2014" name="Nat. Commun.">
        <title>The emerging biofuel crop Camelina sativa retains a highly undifferentiated hexaploid genome structure.</title>
        <authorList>
            <person name="Kagale S."/>
            <person name="Koh C."/>
            <person name="Nixon J."/>
            <person name="Bollina V."/>
            <person name="Clarke W.E."/>
            <person name="Tuteja R."/>
            <person name="Spillane C."/>
            <person name="Robinson S.J."/>
            <person name="Links M.G."/>
            <person name="Clarke C."/>
            <person name="Higgins E.E."/>
            <person name="Huebert T."/>
            <person name="Sharpe A.G."/>
            <person name="Parkin I.A."/>
        </authorList>
    </citation>
    <scope>NUCLEOTIDE SEQUENCE [LARGE SCALE GENOMIC DNA]</scope>
    <source>
        <strain evidence="1">cv. DH55</strain>
    </source>
</reference>
<keyword evidence="1" id="KW-1185">Reference proteome</keyword>
<organism evidence="1 2">
    <name type="scientific">Camelina sativa</name>
    <name type="common">False flax</name>
    <name type="synonym">Myagrum sativum</name>
    <dbReference type="NCBI Taxonomy" id="90675"/>
    <lineage>
        <taxon>Eukaryota</taxon>
        <taxon>Viridiplantae</taxon>
        <taxon>Streptophyta</taxon>
        <taxon>Embryophyta</taxon>
        <taxon>Tracheophyta</taxon>
        <taxon>Spermatophyta</taxon>
        <taxon>Magnoliopsida</taxon>
        <taxon>eudicotyledons</taxon>
        <taxon>Gunneridae</taxon>
        <taxon>Pentapetalae</taxon>
        <taxon>rosids</taxon>
        <taxon>malvids</taxon>
        <taxon>Brassicales</taxon>
        <taxon>Brassicaceae</taxon>
        <taxon>Camelineae</taxon>
        <taxon>Camelina</taxon>
    </lineage>
</organism>
<dbReference type="RefSeq" id="XP_010456745.1">
    <property type="nucleotide sequence ID" value="XM_010458443.1"/>
</dbReference>
<accession>A0ABM0VIK4</accession>
<gene>
    <name evidence="2" type="primary">LOC104738238</name>
</gene>
<proteinExistence type="predicted"/>
<dbReference type="GeneID" id="104738238"/>
<protein>
    <submittedName>
        <fullName evidence="2">Clathrin assembly protein At5g10410</fullName>
    </submittedName>
</protein>
<reference evidence="2" key="2">
    <citation type="submission" date="2025-08" db="UniProtKB">
        <authorList>
            <consortium name="RefSeq"/>
        </authorList>
    </citation>
    <scope>IDENTIFICATION</scope>
    <source>
        <tissue evidence="2">Leaf</tissue>
    </source>
</reference>